<keyword evidence="2" id="KW-0614">Plasmid</keyword>
<sequence>MIPTEIIKIIEYGIKGNTEAVRAYAGVYANKCNEIDKKRIMDVLNGTKSDLSVCLDSRPVE</sequence>
<keyword evidence="4" id="KW-1185">Reference proteome</keyword>
<reference evidence="1 4" key="1">
    <citation type="submission" date="2016-01" db="EMBL/GenBank/DDBJ databases">
        <authorList>
            <person name="Brown R."/>
        </authorList>
    </citation>
    <scope>NUCLEOTIDE SEQUENCE [LARGE SCALE GENOMIC DNA]</scope>
    <source>
        <strain evidence="1">Sporomusa sphaeroides DSM 2875</strain>
    </source>
</reference>
<evidence type="ECO:0000313" key="4">
    <source>
        <dbReference type="Proteomes" id="UP000245702"/>
    </source>
</evidence>
<dbReference type="AlphaFoldDB" id="A0A1U7M9X5"/>
<protein>
    <submittedName>
        <fullName evidence="2">Uncharacterized protein</fullName>
    </submittedName>
</protein>
<dbReference type="EMBL" id="CP146992">
    <property type="protein sequence ID" value="WXA41878.1"/>
    <property type="molecule type" value="Genomic_DNA"/>
</dbReference>
<gene>
    <name evidence="2" type="ORF">SPSPH_046900</name>
    <name evidence="1" type="ORF">SSPH_04340</name>
</gene>
<dbReference type="Proteomes" id="UP000245702">
    <property type="component" value="Unassembled WGS sequence"/>
</dbReference>
<proteinExistence type="predicted"/>
<evidence type="ECO:0000313" key="1">
    <source>
        <dbReference type="EMBL" id="CVK21645.1"/>
    </source>
</evidence>
<geneLocation type="plasmid" evidence="2 3">
    <name>pSSP59</name>
</geneLocation>
<name>A0A1U7M9X5_9FIRM</name>
<dbReference type="RefSeq" id="WP_075758162.1">
    <property type="nucleotide sequence ID" value="NZ_CP146992.1"/>
</dbReference>
<dbReference type="KEGG" id="ssph:SPSPH_046900"/>
<organism evidence="2 3">
    <name type="scientific">Sporomusa sphaeroides DSM 2875</name>
    <dbReference type="NCBI Taxonomy" id="1337886"/>
    <lineage>
        <taxon>Bacteria</taxon>
        <taxon>Bacillati</taxon>
        <taxon>Bacillota</taxon>
        <taxon>Negativicutes</taxon>
        <taxon>Selenomonadales</taxon>
        <taxon>Sporomusaceae</taxon>
        <taxon>Sporomusa</taxon>
    </lineage>
</organism>
<evidence type="ECO:0000313" key="2">
    <source>
        <dbReference type="EMBL" id="WXA41878.1"/>
    </source>
</evidence>
<dbReference type="Proteomes" id="UP000186950">
    <property type="component" value="Plasmid pSSP59"/>
</dbReference>
<reference evidence="2" key="2">
    <citation type="submission" date="2024-03" db="EMBL/GenBank/DDBJ databases">
        <title>Complete genome sequence of Sporomusa sphaeroides DSM 2875T isolated from mud of the Leine river and Sporomusa ovata DSM 2662T isolated from sugar beet leaf silage.</title>
        <authorList>
            <person name="Boeer T."/>
            <person name="Lueschen A."/>
            <person name="Daniel R."/>
            <person name="Poehlein A."/>
        </authorList>
    </citation>
    <scope>NUCLEOTIDE SEQUENCE</scope>
    <source>
        <strain evidence="2">DSM 2875</strain>
        <plasmid evidence="2">pSSP59</plasmid>
    </source>
</reference>
<dbReference type="EMBL" id="FCOW01000042">
    <property type="protein sequence ID" value="CVK21645.1"/>
    <property type="molecule type" value="Genomic_DNA"/>
</dbReference>
<accession>A0A1U7M9X5</accession>
<evidence type="ECO:0000313" key="3">
    <source>
        <dbReference type="Proteomes" id="UP000186950"/>
    </source>
</evidence>